<dbReference type="NCBIfam" id="TIGR00536">
    <property type="entry name" value="hemK_fam"/>
    <property type="match status" value="1"/>
</dbReference>
<feature type="domain" description="Methyltransferase small" evidence="7">
    <location>
        <begin position="140"/>
        <end position="225"/>
    </location>
</feature>
<dbReference type="InterPro" id="IPR029063">
    <property type="entry name" value="SAM-dependent_MTases_sf"/>
</dbReference>
<evidence type="ECO:0000256" key="1">
    <source>
        <dbReference type="ARBA" id="ARBA00022603"/>
    </source>
</evidence>
<dbReference type="InterPro" id="IPR040758">
    <property type="entry name" value="PrmC_N"/>
</dbReference>
<dbReference type="GO" id="GO:0032259">
    <property type="term" value="P:methylation"/>
    <property type="evidence" value="ECO:0007669"/>
    <property type="project" value="UniProtKB-KW"/>
</dbReference>
<feature type="compositionally biased region" description="Low complexity" evidence="6">
    <location>
        <begin position="10"/>
        <end position="30"/>
    </location>
</feature>
<dbReference type="EMBL" id="BAABIE010000007">
    <property type="protein sequence ID" value="GAA4748017.1"/>
    <property type="molecule type" value="Genomic_DNA"/>
</dbReference>
<evidence type="ECO:0000256" key="6">
    <source>
        <dbReference type="SAM" id="MobiDB-lite"/>
    </source>
</evidence>
<comment type="catalytic activity">
    <reaction evidence="4 5">
        <text>L-glutaminyl-[peptide chain release factor] + S-adenosyl-L-methionine = N(5)-methyl-L-glutaminyl-[peptide chain release factor] + S-adenosyl-L-homocysteine + H(+)</text>
        <dbReference type="Rhea" id="RHEA:42896"/>
        <dbReference type="Rhea" id="RHEA-COMP:10271"/>
        <dbReference type="Rhea" id="RHEA-COMP:10272"/>
        <dbReference type="ChEBI" id="CHEBI:15378"/>
        <dbReference type="ChEBI" id="CHEBI:30011"/>
        <dbReference type="ChEBI" id="CHEBI:57856"/>
        <dbReference type="ChEBI" id="CHEBI:59789"/>
        <dbReference type="ChEBI" id="CHEBI:61891"/>
        <dbReference type="EC" id="2.1.1.297"/>
    </reaction>
</comment>
<evidence type="ECO:0000256" key="3">
    <source>
        <dbReference type="ARBA" id="ARBA00022691"/>
    </source>
</evidence>
<protein>
    <recommendedName>
        <fullName evidence="5">Release factor glutamine methyltransferase</fullName>
        <shortName evidence="5">RF MTase</shortName>
        <ecNumber evidence="5">2.1.1.297</ecNumber>
    </recommendedName>
    <alternativeName>
        <fullName evidence="5">N5-glutamine methyltransferase PrmC</fullName>
    </alternativeName>
    <alternativeName>
        <fullName evidence="5">Protein-(glutamine-N5) MTase PrmC</fullName>
    </alternativeName>
    <alternativeName>
        <fullName evidence="5">Protein-glutamine N-methyltransferase PrmC</fullName>
    </alternativeName>
</protein>
<dbReference type="PROSITE" id="PS00092">
    <property type="entry name" value="N6_MTASE"/>
    <property type="match status" value="1"/>
</dbReference>
<feature type="domain" description="Release factor glutamine methyltransferase N-terminal" evidence="8">
    <location>
        <begin position="32"/>
        <end position="98"/>
    </location>
</feature>
<comment type="similarity">
    <text evidence="5">Belongs to the protein N5-glutamine methyltransferase family. PrmC subfamily.</text>
</comment>
<dbReference type="InterPro" id="IPR007848">
    <property type="entry name" value="Small_mtfrase_dom"/>
</dbReference>
<keyword evidence="10" id="KW-1185">Reference proteome</keyword>
<dbReference type="Gene3D" id="3.40.50.150">
    <property type="entry name" value="Vaccinia Virus protein VP39"/>
    <property type="match status" value="1"/>
</dbReference>
<name>A0ABP8Z7H7_9ACTN</name>
<keyword evidence="3 5" id="KW-0949">S-adenosyl-L-methionine</keyword>
<evidence type="ECO:0000313" key="9">
    <source>
        <dbReference type="EMBL" id="GAA4748017.1"/>
    </source>
</evidence>
<feature type="region of interest" description="Disordered" evidence="6">
    <location>
        <begin position="1"/>
        <end position="30"/>
    </location>
</feature>
<comment type="caution">
    <text evidence="5">Lacks conserved residue(s) required for the propagation of feature annotation.</text>
</comment>
<dbReference type="Pfam" id="PF05175">
    <property type="entry name" value="MTS"/>
    <property type="match status" value="1"/>
</dbReference>
<proteinExistence type="inferred from homology"/>
<dbReference type="PANTHER" id="PTHR18895">
    <property type="entry name" value="HEMK METHYLTRANSFERASE"/>
    <property type="match status" value="1"/>
</dbReference>
<dbReference type="InterPro" id="IPR004556">
    <property type="entry name" value="HemK-like"/>
</dbReference>
<feature type="binding site" evidence="5">
    <location>
        <position position="171"/>
    </location>
    <ligand>
        <name>S-adenosyl-L-methionine</name>
        <dbReference type="ChEBI" id="CHEBI:59789"/>
    </ligand>
</feature>
<evidence type="ECO:0000256" key="4">
    <source>
        <dbReference type="ARBA" id="ARBA00048391"/>
    </source>
</evidence>
<dbReference type="GO" id="GO:0008168">
    <property type="term" value="F:methyltransferase activity"/>
    <property type="evidence" value="ECO:0007669"/>
    <property type="project" value="UniProtKB-KW"/>
</dbReference>
<reference evidence="10" key="1">
    <citation type="journal article" date="2019" name="Int. J. Syst. Evol. Microbiol.">
        <title>The Global Catalogue of Microorganisms (GCM) 10K type strain sequencing project: providing services to taxonomists for standard genome sequencing and annotation.</title>
        <authorList>
            <consortium name="The Broad Institute Genomics Platform"/>
            <consortium name="The Broad Institute Genome Sequencing Center for Infectious Disease"/>
            <person name="Wu L."/>
            <person name="Ma J."/>
        </authorList>
    </citation>
    <scope>NUCLEOTIDE SEQUENCE [LARGE SCALE GENOMIC DNA]</scope>
    <source>
        <strain evidence="10">JCM 18077</strain>
    </source>
</reference>
<dbReference type="InterPro" id="IPR002052">
    <property type="entry name" value="DNA_methylase_N6_adenine_CS"/>
</dbReference>
<dbReference type="Gene3D" id="1.10.8.10">
    <property type="entry name" value="DNA helicase RuvA subunit, C-terminal domain"/>
    <property type="match status" value="1"/>
</dbReference>
<comment type="caution">
    <text evidence="9">The sequence shown here is derived from an EMBL/GenBank/DDBJ whole genome shotgun (WGS) entry which is preliminary data.</text>
</comment>
<evidence type="ECO:0000313" key="10">
    <source>
        <dbReference type="Proteomes" id="UP001500822"/>
    </source>
</evidence>
<sequence length="322" mass="32825">MTSPSDRSGANPSASNPSASNPSASNPSATALRARGAAALATAGIDAAATDAGWLLAHVLGIEPGRLILADDPTAAQAAAYDALIARRAERIPLQHLTAEASFAGVELAVGPGVFVPRPETELLVEWAARACADVAEPGAAVRVVDLCSGSGALALAVATAVPRAAMVAVERSPSALDYLRRNAAAQPSSVADRVRVVAGDVTDPDVWAELGVVDVIVCNPPYVPAAAPVSPEVAHDPAEAVFSGETGMDLIVELVPLLAEGLRPGGVVALEHDDTTAAATVDVFVADGRFTEVVGHRDLAGRPRYVTARRADPATVQGWKP</sequence>
<dbReference type="EC" id="2.1.1.297" evidence="5"/>
<dbReference type="InterPro" id="IPR019874">
    <property type="entry name" value="RF_methyltr_PrmC"/>
</dbReference>
<evidence type="ECO:0000256" key="5">
    <source>
        <dbReference type="HAMAP-Rule" id="MF_02126"/>
    </source>
</evidence>
<feature type="binding site" evidence="5">
    <location>
        <position position="220"/>
    </location>
    <ligand>
        <name>S-adenosyl-L-methionine</name>
        <dbReference type="ChEBI" id="CHEBI:59789"/>
    </ligand>
</feature>
<dbReference type="Pfam" id="PF17827">
    <property type="entry name" value="PrmC_N"/>
    <property type="match status" value="1"/>
</dbReference>
<feature type="binding site" evidence="5">
    <location>
        <begin position="220"/>
        <end position="223"/>
    </location>
    <ligand>
        <name>substrate</name>
    </ligand>
</feature>
<dbReference type="Proteomes" id="UP001500822">
    <property type="component" value="Unassembled WGS sequence"/>
</dbReference>
<dbReference type="NCBIfam" id="TIGR03534">
    <property type="entry name" value="RF_mod_PrmC"/>
    <property type="match status" value="1"/>
</dbReference>
<comment type="function">
    <text evidence="5">Methylates the class 1 translation termination release factors RF1/PrfA and RF2/PrfB on the glutamine residue of the universally conserved GGQ motif.</text>
</comment>
<evidence type="ECO:0000259" key="8">
    <source>
        <dbReference type="Pfam" id="PF17827"/>
    </source>
</evidence>
<dbReference type="SUPFAM" id="SSF53335">
    <property type="entry name" value="S-adenosyl-L-methionine-dependent methyltransferases"/>
    <property type="match status" value="1"/>
</dbReference>
<accession>A0ABP8Z7H7</accession>
<dbReference type="InterPro" id="IPR050320">
    <property type="entry name" value="N5-glutamine_MTase"/>
</dbReference>
<evidence type="ECO:0000259" key="7">
    <source>
        <dbReference type="Pfam" id="PF05175"/>
    </source>
</evidence>
<dbReference type="HAMAP" id="MF_02126">
    <property type="entry name" value="RF_methyltr_PrmC"/>
    <property type="match status" value="1"/>
</dbReference>
<evidence type="ECO:0000256" key="2">
    <source>
        <dbReference type="ARBA" id="ARBA00022679"/>
    </source>
</evidence>
<organism evidence="9 10">
    <name type="scientific">Gordonia alkaliphila</name>
    <dbReference type="NCBI Taxonomy" id="1053547"/>
    <lineage>
        <taxon>Bacteria</taxon>
        <taxon>Bacillati</taxon>
        <taxon>Actinomycetota</taxon>
        <taxon>Actinomycetes</taxon>
        <taxon>Mycobacteriales</taxon>
        <taxon>Gordoniaceae</taxon>
        <taxon>Gordonia</taxon>
    </lineage>
</organism>
<keyword evidence="2 5" id="KW-0808">Transferase</keyword>
<keyword evidence="1 5" id="KW-0489">Methyltransferase</keyword>
<gene>
    <name evidence="5 9" type="primary">prmC</name>
    <name evidence="9" type="ORF">GCM10023217_17560</name>
</gene>
<dbReference type="PANTHER" id="PTHR18895:SF74">
    <property type="entry name" value="MTRF1L RELEASE FACTOR GLUTAMINE METHYLTRANSFERASE"/>
    <property type="match status" value="1"/>
</dbReference>
<dbReference type="CDD" id="cd02440">
    <property type="entry name" value="AdoMet_MTases"/>
    <property type="match status" value="1"/>
</dbReference>